<evidence type="ECO:0000256" key="1">
    <source>
        <dbReference type="SAM" id="MobiDB-lite"/>
    </source>
</evidence>
<dbReference type="OrthoDB" id="693579at2759"/>
<feature type="compositionally biased region" description="Basic and acidic residues" evidence="1">
    <location>
        <begin position="401"/>
        <end position="414"/>
    </location>
</feature>
<dbReference type="PANTHER" id="PTHR31111:SF133">
    <property type="entry name" value="OS07G0196600 PROTEIN"/>
    <property type="match status" value="1"/>
</dbReference>
<dbReference type="Pfam" id="PF12937">
    <property type="entry name" value="F-box-like"/>
    <property type="match status" value="1"/>
</dbReference>
<dbReference type="EMBL" id="RWGY01000029">
    <property type="protein sequence ID" value="TVU19238.1"/>
    <property type="molecule type" value="Genomic_DNA"/>
</dbReference>
<evidence type="ECO:0000313" key="3">
    <source>
        <dbReference type="EMBL" id="TVU19238.1"/>
    </source>
</evidence>
<reference evidence="3 4" key="1">
    <citation type="journal article" date="2019" name="Sci. Rep.">
        <title>A high-quality genome of Eragrostis curvula grass provides insights into Poaceae evolution and supports new strategies to enhance forage quality.</title>
        <authorList>
            <person name="Carballo J."/>
            <person name="Santos B.A.C.M."/>
            <person name="Zappacosta D."/>
            <person name="Garbus I."/>
            <person name="Selva J.P."/>
            <person name="Gallo C.A."/>
            <person name="Diaz A."/>
            <person name="Albertini E."/>
            <person name="Caccamo M."/>
            <person name="Echenique V."/>
        </authorList>
    </citation>
    <scope>NUCLEOTIDE SEQUENCE [LARGE SCALE GENOMIC DNA]</scope>
    <source>
        <strain evidence="4">cv. Victoria</strain>
        <tissue evidence="3">Leaf</tissue>
    </source>
</reference>
<sequence length="414" mass="46026">AAAAAMGDIWDGLPADAFVEILRRLQPPISTRARLRLVCRRWRDAIDERAPVRRAPATVLAFFPGDPWRRSRAYIFNEHDLSGDRVRELDLGANAGGASLAGTCNGLICLRCERGGVAVLDTLRRKQLLVGPPLATGSSARYESTYSFAYHATTGQYKILHVPCYGAARRLEAVHVFTLGGEAFEWRQVPVPAGSSCCLHFGLLTIKGVTYWVTTDAERIVSFDHGDERVALVETTLLPALLWTGSYTCHLADVSGKLGIAVCRPRAWTESADTELWVLEGEGEEERVWVKRYMVMSHGKTPCQQIALPRVVHGEHILTTGRPLKPGWQRRPLCFYANQPRHETKLRCGVVRVSARSPGREVREFDGESLQTFAYFETWEHLPAGATTYEPTIKPVLTSSDDDHHGSSNVDDHI</sequence>
<dbReference type="InterPro" id="IPR017451">
    <property type="entry name" value="F-box-assoc_interact_dom"/>
</dbReference>
<feature type="region of interest" description="Disordered" evidence="1">
    <location>
        <begin position="394"/>
        <end position="414"/>
    </location>
</feature>
<dbReference type="SUPFAM" id="SSF81383">
    <property type="entry name" value="F-box domain"/>
    <property type="match status" value="1"/>
</dbReference>
<feature type="non-terminal residue" evidence="3">
    <location>
        <position position="1"/>
    </location>
</feature>
<dbReference type="Pfam" id="PF08268">
    <property type="entry name" value="FBA_3"/>
    <property type="match status" value="1"/>
</dbReference>
<name>A0A5J9U7I0_9POAL</name>
<protein>
    <recommendedName>
        <fullName evidence="2">F-box domain-containing protein</fullName>
    </recommendedName>
</protein>
<dbReference type="SMART" id="SM00256">
    <property type="entry name" value="FBOX"/>
    <property type="match status" value="1"/>
</dbReference>
<dbReference type="InterPro" id="IPR013187">
    <property type="entry name" value="F-box-assoc_dom_typ3"/>
</dbReference>
<dbReference type="Gramene" id="TVU19238">
    <property type="protein sequence ID" value="TVU19238"/>
    <property type="gene ID" value="EJB05_35377"/>
</dbReference>
<feature type="domain" description="F-box" evidence="2">
    <location>
        <begin position="13"/>
        <end position="55"/>
    </location>
</feature>
<dbReference type="Proteomes" id="UP000324897">
    <property type="component" value="Chromosome 7"/>
</dbReference>
<evidence type="ECO:0000259" key="2">
    <source>
        <dbReference type="SMART" id="SM00256"/>
    </source>
</evidence>
<proteinExistence type="predicted"/>
<dbReference type="InterPro" id="IPR001810">
    <property type="entry name" value="F-box_dom"/>
</dbReference>
<dbReference type="Gene3D" id="1.20.1280.50">
    <property type="match status" value="1"/>
</dbReference>
<dbReference type="AlphaFoldDB" id="A0A5J9U7I0"/>
<keyword evidence="4" id="KW-1185">Reference proteome</keyword>
<dbReference type="InterPro" id="IPR036047">
    <property type="entry name" value="F-box-like_dom_sf"/>
</dbReference>
<gene>
    <name evidence="3" type="ORF">EJB05_35377</name>
</gene>
<dbReference type="NCBIfam" id="TIGR01640">
    <property type="entry name" value="F_box_assoc_1"/>
    <property type="match status" value="1"/>
</dbReference>
<accession>A0A5J9U7I0</accession>
<organism evidence="3 4">
    <name type="scientific">Eragrostis curvula</name>
    <name type="common">weeping love grass</name>
    <dbReference type="NCBI Taxonomy" id="38414"/>
    <lineage>
        <taxon>Eukaryota</taxon>
        <taxon>Viridiplantae</taxon>
        <taxon>Streptophyta</taxon>
        <taxon>Embryophyta</taxon>
        <taxon>Tracheophyta</taxon>
        <taxon>Spermatophyta</taxon>
        <taxon>Magnoliopsida</taxon>
        <taxon>Liliopsida</taxon>
        <taxon>Poales</taxon>
        <taxon>Poaceae</taxon>
        <taxon>PACMAD clade</taxon>
        <taxon>Chloridoideae</taxon>
        <taxon>Eragrostideae</taxon>
        <taxon>Eragrostidinae</taxon>
        <taxon>Eragrostis</taxon>
    </lineage>
</organism>
<dbReference type="PANTHER" id="PTHR31111">
    <property type="entry name" value="BNAA05G37150D PROTEIN-RELATED"/>
    <property type="match status" value="1"/>
</dbReference>
<evidence type="ECO:0000313" key="4">
    <source>
        <dbReference type="Proteomes" id="UP000324897"/>
    </source>
</evidence>
<comment type="caution">
    <text evidence="3">The sequence shown here is derived from an EMBL/GenBank/DDBJ whole genome shotgun (WGS) entry which is preliminary data.</text>
</comment>